<dbReference type="EMBL" id="SCEB01215350">
    <property type="protein sequence ID" value="RXM29994.1"/>
    <property type="molecule type" value="Genomic_DNA"/>
</dbReference>
<feature type="compositionally biased region" description="Basic and acidic residues" evidence="1">
    <location>
        <begin position="1"/>
        <end position="15"/>
    </location>
</feature>
<protein>
    <submittedName>
        <fullName evidence="2">Uncharacterized protein</fullName>
    </submittedName>
</protein>
<organism evidence="2 3">
    <name type="scientific">Acipenser ruthenus</name>
    <name type="common">Sterlet sturgeon</name>
    <dbReference type="NCBI Taxonomy" id="7906"/>
    <lineage>
        <taxon>Eukaryota</taxon>
        <taxon>Metazoa</taxon>
        <taxon>Chordata</taxon>
        <taxon>Craniata</taxon>
        <taxon>Vertebrata</taxon>
        <taxon>Euteleostomi</taxon>
        <taxon>Actinopterygii</taxon>
        <taxon>Chondrostei</taxon>
        <taxon>Acipenseriformes</taxon>
        <taxon>Acipenseridae</taxon>
        <taxon>Acipenser</taxon>
    </lineage>
</organism>
<comment type="caution">
    <text evidence="2">The sequence shown here is derived from an EMBL/GenBank/DDBJ whole genome shotgun (WGS) entry which is preliminary data.</text>
</comment>
<name>A0A444U4A1_ACIRT</name>
<proteinExistence type="predicted"/>
<dbReference type="Proteomes" id="UP000289886">
    <property type="component" value="Unassembled WGS sequence"/>
</dbReference>
<keyword evidence="3" id="KW-1185">Reference proteome</keyword>
<evidence type="ECO:0000313" key="3">
    <source>
        <dbReference type="Proteomes" id="UP000289886"/>
    </source>
</evidence>
<feature type="compositionally biased region" description="Polar residues" evidence="1">
    <location>
        <begin position="33"/>
        <end position="46"/>
    </location>
</feature>
<dbReference type="AlphaFoldDB" id="A0A444U4A1"/>
<feature type="region of interest" description="Disordered" evidence="1">
    <location>
        <begin position="86"/>
        <end position="146"/>
    </location>
</feature>
<reference evidence="2 3" key="1">
    <citation type="submission" date="2019-01" db="EMBL/GenBank/DDBJ databases">
        <title>Draft Genome and Complete Hox-Cluster Characterization of the Sterlet Sturgeon (Acipenser ruthenus).</title>
        <authorList>
            <person name="Wei Q."/>
        </authorList>
    </citation>
    <scope>NUCLEOTIDE SEQUENCE [LARGE SCALE GENOMIC DNA]</scope>
    <source>
        <strain evidence="2">WHYD16114868_AA</strain>
        <tissue evidence="2">Blood</tissue>
    </source>
</reference>
<accession>A0A444U4A1</accession>
<feature type="region of interest" description="Disordered" evidence="1">
    <location>
        <begin position="1"/>
        <end position="74"/>
    </location>
</feature>
<feature type="compositionally biased region" description="Basic and acidic residues" evidence="1">
    <location>
        <begin position="110"/>
        <end position="133"/>
    </location>
</feature>
<sequence>MRVSKGREKQPEARGAESGFVVSETPAKEGSKAQDTMQASGSLNRDSNAEESVSESARVEKPGSGLTDTNTGETSTLAAAAAAASVSVEQKSSDQIEKAGVSAEPEMETQVEKDELTETERDDKSLRTERSEEQEASGGAFYFKVP</sequence>
<evidence type="ECO:0000313" key="2">
    <source>
        <dbReference type="EMBL" id="RXM29994.1"/>
    </source>
</evidence>
<gene>
    <name evidence="2" type="ORF">EOD39_8234</name>
</gene>
<evidence type="ECO:0000256" key="1">
    <source>
        <dbReference type="SAM" id="MobiDB-lite"/>
    </source>
</evidence>